<feature type="transmembrane region" description="Helical" evidence="1">
    <location>
        <begin position="28"/>
        <end position="48"/>
    </location>
</feature>
<dbReference type="EMBL" id="BAAAUV010000024">
    <property type="protein sequence ID" value="GAA3232893.1"/>
    <property type="molecule type" value="Genomic_DNA"/>
</dbReference>
<evidence type="ECO:0000313" key="3">
    <source>
        <dbReference type="Proteomes" id="UP001501237"/>
    </source>
</evidence>
<keyword evidence="1" id="KW-0472">Membrane</keyword>
<dbReference type="RefSeq" id="WP_344835909.1">
    <property type="nucleotide sequence ID" value="NZ_BAAAUV010000024.1"/>
</dbReference>
<keyword evidence="3" id="KW-1185">Reference proteome</keyword>
<reference evidence="3" key="1">
    <citation type="journal article" date="2019" name="Int. J. Syst. Evol. Microbiol.">
        <title>The Global Catalogue of Microorganisms (GCM) 10K type strain sequencing project: providing services to taxonomists for standard genome sequencing and annotation.</title>
        <authorList>
            <consortium name="The Broad Institute Genomics Platform"/>
            <consortium name="The Broad Institute Genome Sequencing Center for Infectious Disease"/>
            <person name="Wu L."/>
            <person name="Ma J."/>
        </authorList>
    </citation>
    <scope>NUCLEOTIDE SEQUENCE [LARGE SCALE GENOMIC DNA]</scope>
    <source>
        <strain evidence="3">JCM 9377</strain>
    </source>
</reference>
<feature type="transmembrane region" description="Helical" evidence="1">
    <location>
        <begin position="106"/>
        <end position="130"/>
    </location>
</feature>
<accession>A0ABP6QJM8</accession>
<organism evidence="2 3">
    <name type="scientific">Actinocorallia longicatena</name>
    <dbReference type="NCBI Taxonomy" id="111803"/>
    <lineage>
        <taxon>Bacteria</taxon>
        <taxon>Bacillati</taxon>
        <taxon>Actinomycetota</taxon>
        <taxon>Actinomycetes</taxon>
        <taxon>Streptosporangiales</taxon>
        <taxon>Thermomonosporaceae</taxon>
        <taxon>Actinocorallia</taxon>
    </lineage>
</organism>
<protein>
    <submittedName>
        <fullName evidence="2">Uncharacterized protein</fullName>
    </submittedName>
</protein>
<evidence type="ECO:0000313" key="2">
    <source>
        <dbReference type="EMBL" id="GAA3232893.1"/>
    </source>
</evidence>
<comment type="caution">
    <text evidence="2">The sequence shown here is derived from an EMBL/GenBank/DDBJ whole genome shotgun (WGS) entry which is preliminary data.</text>
</comment>
<feature type="transmembrane region" description="Helical" evidence="1">
    <location>
        <begin position="215"/>
        <end position="233"/>
    </location>
</feature>
<evidence type="ECO:0000256" key="1">
    <source>
        <dbReference type="SAM" id="Phobius"/>
    </source>
</evidence>
<name>A0ABP6QJM8_9ACTN</name>
<feature type="transmembrane region" description="Helical" evidence="1">
    <location>
        <begin position="136"/>
        <end position="155"/>
    </location>
</feature>
<keyword evidence="1" id="KW-1133">Transmembrane helix</keyword>
<proteinExistence type="predicted"/>
<sequence>MSELARLVRPARVARVARVVRLDARGGALIAAVALLAADGAVAAWRGLEPGVADWDGAVAAVEGSVRWLGPLGAGLAAWTGLRAQRLDYLRALAARSPAVAVLHDLSVLVAVCVLGYAAGALVACVRAFSVGGFGWIHPVGLTAGAATLALFVIVGYLSGRLWAHPATVAAVVAGSAVWASGRPRWGWAGLLPPVELGRVDLFEGLKGEVLAGQMFWAFGAGGVLVLGYVAAVTRRRGPAAAAAVALLVTAVCTLRLEAAGGVVTAPSAREYSCRDWPVTVCVHPALKGALPVLGAAVAPLATRLAGTPAAFGRVEQRSAREPAGVSGGTAAFHLTGLKDGFARRAVREIEAGLWRCPEPGLAGPGSYQAQVSAWLRDEPVPAAPAVPFTRWDEQRRRAWFTAHYPAYRVCGLGPASYAG</sequence>
<gene>
    <name evidence="2" type="ORF">GCM10010468_65080</name>
</gene>
<dbReference type="Proteomes" id="UP001501237">
    <property type="component" value="Unassembled WGS sequence"/>
</dbReference>
<keyword evidence="1" id="KW-0812">Transmembrane</keyword>